<feature type="transmembrane region" description="Helical" evidence="8">
    <location>
        <begin position="282"/>
        <end position="301"/>
    </location>
</feature>
<dbReference type="GO" id="GO:0005886">
    <property type="term" value="C:plasma membrane"/>
    <property type="evidence" value="ECO:0007669"/>
    <property type="project" value="UniProtKB-SubCell"/>
</dbReference>
<gene>
    <name evidence="9" type="ORF">ISX34_07655</name>
    <name evidence="10" type="ORF">QPR60_15865</name>
</gene>
<evidence type="ECO:0000256" key="4">
    <source>
        <dbReference type="ARBA" id="ARBA00022475"/>
    </source>
</evidence>
<evidence type="ECO:0000256" key="6">
    <source>
        <dbReference type="ARBA" id="ARBA00022989"/>
    </source>
</evidence>
<sequence>MLEMLMQWYRRRFSDPEAIALLVILVAGFGILFFFSGLLAPLLVAIVLAYLLEWPTARLEHIGCSRRWATSIVLVLFVGILLLMSFVVLPVAWQQGIYLIRDMPGMLNKLSDFAATLPRRYPALMDAGIIDAMAENMRARIMTMGDSVVKYSLASLVGLLTLAVYLVLVPLMVFFLVKDKEQMLNAVRRVLPRNRGLAGQVWQEMNQQITNYIRGKVLEMIVVGVATWIGFVIFGLNYSLLLAVLVGFSVLIPYIGAFVVTIPVVGVALFQFGLGTEFWSCFAVYLIIQGLDGNLLVPVLFSEAVNLHPLVIILSVVIFGGLWGFWGVFFAIPLATLIKAVVHAWPDVPAVEEKSL</sequence>
<evidence type="ECO:0000313" key="9">
    <source>
        <dbReference type="EMBL" id="MBF1969746.1"/>
    </source>
</evidence>
<dbReference type="InterPro" id="IPR002549">
    <property type="entry name" value="AI-2E-like"/>
</dbReference>
<keyword evidence="6 8" id="KW-1133">Transmembrane helix</keyword>
<name>A0AAX3YYY8_9ENTR</name>
<organism evidence="10 12">
    <name type="scientific">Enterobacter hormaechei</name>
    <dbReference type="NCBI Taxonomy" id="158836"/>
    <lineage>
        <taxon>Bacteria</taxon>
        <taxon>Pseudomonadati</taxon>
        <taxon>Pseudomonadota</taxon>
        <taxon>Gammaproteobacteria</taxon>
        <taxon>Enterobacterales</taxon>
        <taxon>Enterobacteriaceae</taxon>
        <taxon>Enterobacter</taxon>
        <taxon>Enterobacter cloacae complex</taxon>
    </lineage>
</organism>
<comment type="similarity">
    <text evidence="2">Belongs to the autoinducer-2 exporter (AI-2E) (TC 2.A.86) family.</text>
</comment>
<dbReference type="EMBL" id="CP126746">
    <property type="protein sequence ID" value="WMB10050.1"/>
    <property type="molecule type" value="Genomic_DNA"/>
</dbReference>
<evidence type="ECO:0000256" key="3">
    <source>
        <dbReference type="ARBA" id="ARBA00022448"/>
    </source>
</evidence>
<evidence type="ECO:0000256" key="8">
    <source>
        <dbReference type="SAM" id="Phobius"/>
    </source>
</evidence>
<dbReference type="AlphaFoldDB" id="A0AAX3YYY8"/>
<dbReference type="Proteomes" id="UP000662438">
    <property type="component" value="Unassembled WGS sequence"/>
</dbReference>
<evidence type="ECO:0000313" key="10">
    <source>
        <dbReference type="EMBL" id="WMB10050.1"/>
    </source>
</evidence>
<comment type="subcellular location">
    <subcellularLocation>
        <location evidence="1">Cell membrane</location>
        <topology evidence="1">Multi-pass membrane protein</topology>
    </subcellularLocation>
</comment>
<dbReference type="Pfam" id="PF01594">
    <property type="entry name" value="AI-2E_transport"/>
    <property type="match status" value="1"/>
</dbReference>
<feature type="transmembrane region" description="Helical" evidence="8">
    <location>
        <begin position="217"/>
        <end position="236"/>
    </location>
</feature>
<feature type="transmembrane region" description="Helical" evidence="8">
    <location>
        <begin position="307"/>
        <end position="332"/>
    </location>
</feature>
<dbReference type="RefSeq" id="WP_006811483.1">
    <property type="nucleotide sequence ID" value="NZ_CAIZUP010000001.1"/>
</dbReference>
<dbReference type="PANTHER" id="PTHR21716:SF53">
    <property type="entry name" value="PERMEASE PERM-RELATED"/>
    <property type="match status" value="1"/>
</dbReference>
<keyword evidence="4" id="KW-1003">Cell membrane</keyword>
<dbReference type="PANTHER" id="PTHR21716">
    <property type="entry name" value="TRANSMEMBRANE PROTEIN"/>
    <property type="match status" value="1"/>
</dbReference>
<evidence type="ECO:0000313" key="11">
    <source>
        <dbReference type="Proteomes" id="UP000662438"/>
    </source>
</evidence>
<feature type="transmembrane region" description="Helical" evidence="8">
    <location>
        <begin position="20"/>
        <end position="51"/>
    </location>
</feature>
<feature type="transmembrane region" description="Helical" evidence="8">
    <location>
        <begin position="242"/>
        <end position="270"/>
    </location>
</feature>
<evidence type="ECO:0000256" key="7">
    <source>
        <dbReference type="ARBA" id="ARBA00023136"/>
    </source>
</evidence>
<dbReference type="Proteomes" id="UP001229386">
    <property type="component" value="Chromosome"/>
</dbReference>
<keyword evidence="5 8" id="KW-0812">Transmembrane</keyword>
<reference evidence="9 11" key="1">
    <citation type="submission" date="2020-10" db="EMBL/GenBank/DDBJ databases">
        <title>Genomic surveiliance of eskapee pathogens from blood stream infections in KZN.</title>
        <authorList>
            <person name="Hetsa B.A."/>
            <person name="Amoako D.G."/>
            <person name="Akebe A.L.K."/>
            <person name="Essack S."/>
        </authorList>
    </citation>
    <scope>NUCLEOTIDE SEQUENCE [LARGE SCALE GENOMIC DNA]</scope>
    <source>
        <strain evidence="9 11">E6</strain>
    </source>
</reference>
<evidence type="ECO:0000256" key="5">
    <source>
        <dbReference type="ARBA" id="ARBA00022692"/>
    </source>
</evidence>
<keyword evidence="3" id="KW-0813">Transport</keyword>
<reference evidence="10" key="2">
    <citation type="journal article" date="2023" name="J. Antimicrob. Chemother.">
        <title>Emergence of OXA-48-producing Enterobacter hormaechei in a Swiss companion animal clinic and their genetic relationship to clinical human isolates.</title>
        <authorList>
            <person name="Dona V."/>
            <person name="Nordmann P."/>
            <person name="Kittl S."/>
            <person name="Schuller S."/>
            <person name="Bouvier M."/>
            <person name="Poirel L."/>
            <person name="Endimiani A."/>
            <person name="Perreten V."/>
        </authorList>
    </citation>
    <scope>NUCLEOTIDE SEQUENCE</scope>
    <source>
        <strain evidence="10">Ehh_25</strain>
    </source>
</reference>
<feature type="transmembrane region" description="Helical" evidence="8">
    <location>
        <begin position="153"/>
        <end position="177"/>
    </location>
</feature>
<proteinExistence type="inferred from homology"/>
<evidence type="ECO:0000256" key="2">
    <source>
        <dbReference type="ARBA" id="ARBA00009773"/>
    </source>
</evidence>
<feature type="transmembrane region" description="Helical" evidence="8">
    <location>
        <begin position="72"/>
        <end position="93"/>
    </location>
</feature>
<evidence type="ECO:0000256" key="1">
    <source>
        <dbReference type="ARBA" id="ARBA00004651"/>
    </source>
</evidence>
<accession>A0AAX3YYY8</accession>
<evidence type="ECO:0000313" key="12">
    <source>
        <dbReference type="Proteomes" id="UP001229386"/>
    </source>
</evidence>
<dbReference type="EMBL" id="JADIXG010000006">
    <property type="protein sequence ID" value="MBF1969746.1"/>
    <property type="molecule type" value="Genomic_DNA"/>
</dbReference>
<protein>
    <submittedName>
        <fullName evidence="10">AI-2E family transporter</fullName>
    </submittedName>
</protein>
<keyword evidence="7 8" id="KW-0472">Membrane</keyword>
<dbReference type="GO" id="GO:0055085">
    <property type="term" value="P:transmembrane transport"/>
    <property type="evidence" value="ECO:0007669"/>
    <property type="project" value="TreeGrafter"/>
</dbReference>
<dbReference type="GeneID" id="93198419"/>